<dbReference type="SMART" id="SM01130">
    <property type="entry name" value="DHDPS"/>
    <property type="match status" value="1"/>
</dbReference>
<reference evidence="7 8" key="1">
    <citation type="submission" date="2024-02" db="EMBL/GenBank/DDBJ databases">
        <authorList>
            <person name="Chen Y."/>
            <person name="Shah S."/>
            <person name="Dougan E. K."/>
            <person name="Thang M."/>
            <person name="Chan C."/>
        </authorList>
    </citation>
    <scope>NUCLEOTIDE SEQUENCE [LARGE SCALE GENOMIC DNA]</scope>
</reference>
<keyword evidence="3" id="KW-0704">Schiff base</keyword>
<dbReference type="InterPro" id="IPR012902">
    <property type="entry name" value="N_methyl_site"/>
</dbReference>
<evidence type="ECO:0000256" key="4">
    <source>
        <dbReference type="SAM" id="MobiDB-lite"/>
    </source>
</evidence>
<dbReference type="PRINTS" id="PR00146">
    <property type="entry name" value="DHPICSNTHASE"/>
</dbReference>
<dbReference type="PANTHER" id="PTHR42849:SF1">
    <property type="entry name" value="N-ACETYLNEURAMINATE LYASE"/>
    <property type="match status" value="1"/>
</dbReference>
<evidence type="ECO:0000259" key="6">
    <source>
        <dbReference type="Pfam" id="PF07596"/>
    </source>
</evidence>
<dbReference type="InterPro" id="IPR002220">
    <property type="entry name" value="DapA-like"/>
</dbReference>
<dbReference type="SUPFAM" id="SSF54523">
    <property type="entry name" value="Pili subunits"/>
    <property type="match status" value="1"/>
</dbReference>
<keyword evidence="2" id="KW-0456">Lyase</keyword>
<dbReference type="Pfam" id="PF00701">
    <property type="entry name" value="DHDPS"/>
    <property type="match status" value="1"/>
</dbReference>
<feature type="region of interest" description="Disordered" evidence="4">
    <location>
        <begin position="574"/>
        <end position="593"/>
    </location>
</feature>
<dbReference type="CDD" id="cd00408">
    <property type="entry name" value="DHDPS-like"/>
    <property type="match status" value="1"/>
</dbReference>
<dbReference type="Proteomes" id="UP001642464">
    <property type="component" value="Unassembled WGS sequence"/>
</dbReference>
<keyword evidence="5" id="KW-0472">Membrane</keyword>
<keyword evidence="5" id="KW-0812">Transmembrane</keyword>
<protein>
    <submittedName>
        <fullName evidence="7">4-hydroxy-tetrahydrodipicolinate synthase (HTPA synthase)</fullName>
    </submittedName>
</protein>
<keyword evidence="8" id="KW-1185">Reference proteome</keyword>
<evidence type="ECO:0000256" key="2">
    <source>
        <dbReference type="ARBA" id="ARBA00023239"/>
    </source>
</evidence>
<dbReference type="PROSITE" id="PS00666">
    <property type="entry name" value="DHDPS_2"/>
    <property type="match status" value="1"/>
</dbReference>
<organism evidence="7 8">
    <name type="scientific">Durusdinium trenchii</name>
    <dbReference type="NCBI Taxonomy" id="1381693"/>
    <lineage>
        <taxon>Eukaryota</taxon>
        <taxon>Sar</taxon>
        <taxon>Alveolata</taxon>
        <taxon>Dinophyceae</taxon>
        <taxon>Suessiales</taxon>
        <taxon>Symbiodiniaceae</taxon>
        <taxon>Durusdinium</taxon>
    </lineage>
</organism>
<dbReference type="EMBL" id="CAXAMM010015891">
    <property type="protein sequence ID" value="CAK9037456.1"/>
    <property type="molecule type" value="Genomic_DNA"/>
</dbReference>
<dbReference type="InterPro" id="IPR045584">
    <property type="entry name" value="Pilin-like"/>
</dbReference>
<proteinExistence type="inferred from homology"/>
<evidence type="ECO:0000313" key="7">
    <source>
        <dbReference type="EMBL" id="CAK9037456.1"/>
    </source>
</evidence>
<dbReference type="Pfam" id="PF07963">
    <property type="entry name" value="N_methyl"/>
    <property type="match status" value="1"/>
</dbReference>
<dbReference type="Gene3D" id="3.30.700.10">
    <property type="entry name" value="Glycoprotein, Type 4 Pilin"/>
    <property type="match status" value="1"/>
</dbReference>
<gene>
    <name evidence="7" type="ORF">SCF082_LOCUS22160</name>
</gene>
<dbReference type="NCBIfam" id="TIGR02532">
    <property type="entry name" value="IV_pilin_GFxxxE"/>
    <property type="match status" value="1"/>
</dbReference>
<dbReference type="InterPro" id="IPR020625">
    <property type="entry name" value="Schiff_base-form_aldolases_AS"/>
</dbReference>
<accession>A0ABP0LE73</accession>
<evidence type="ECO:0000256" key="1">
    <source>
        <dbReference type="ARBA" id="ARBA00007592"/>
    </source>
</evidence>
<name>A0ABP0LE73_9DINO</name>
<evidence type="ECO:0000256" key="3">
    <source>
        <dbReference type="ARBA" id="ARBA00023270"/>
    </source>
</evidence>
<dbReference type="Gene3D" id="3.20.20.70">
    <property type="entry name" value="Aldolase class I"/>
    <property type="match status" value="1"/>
</dbReference>
<dbReference type="SUPFAM" id="SSF51569">
    <property type="entry name" value="Aldolase"/>
    <property type="match status" value="1"/>
</dbReference>
<evidence type="ECO:0000313" key="8">
    <source>
        <dbReference type="Proteomes" id="UP001642464"/>
    </source>
</evidence>
<dbReference type="InterPro" id="IPR013785">
    <property type="entry name" value="Aldolase_TIM"/>
</dbReference>
<comment type="similarity">
    <text evidence="1">Belongs to the DapA family.</text>
</comment>
<feature type="transmembrane region" description="Helical" evidence="5">
    <location>
        <begin position="315"/>
        <end position="336"/>
    </location>
</feature>
<dbReference type="PANTHER" id="PTHR42849">
    <property type="entry name" value="N-ACETYLNEURAMINATE LYASE"/>
    <property type="match status" value="1"/>
</dbReference>
<keyword evidence="5" id="KW-1133">Transmembrane helix</keyword>
<dbReference type="Pfam" id="PF07596">
    <property type="entry name" value="SBP_bac_10"/>
    <property type="match status" value="1"/>
</dbReference>
<comment type="caution">
    <text evidence="7">The sequence shown here is derived from an EMBL/GenBank/DDBJ whole genome shotgun (WGS) entry which is preliminary data.</text>
</comment>
<dbReference type="InterPro" id="IPR011453">
    <property type="entry name" value="DUF1559"/>
</dbReference>
<evidence type="ECO:0000256" key="5">
    <source>
        <dbReference type="SAM" id="Phobius"/>
    </source>
</evidence>
<feature type="domain" description="DUF1559" evidence="6">
    <location>
        <begin position="337"/>
        <end position="625"/>
    </location>
</feature>
<sequence length="641" mass="69196">MPLRGVVPPLVTPLVDDELDKKGLDRLLGRQLASGVRGLFILGTTGEGPSLRYRVRRALVDAVTNTVAGRKPVLVGITDTSLSESIDAARCAEAAGADAVVYAPPCYFPTSQQSLADAVRQLADQSPLPVLLYNMPALTKTVYEIDTVAKLLDEPNVVGLKDSSGDLEYFRQLLALRKDRPAWTLMTGPEHLMAPSVQMGGDGGVCGGANICPELFAELFDAAANGDSPQVARLQAKVELLGALYNQSSDRGVAVIQGVKAALAALRLCTPELCSPYRSLPSDCEQAVAEVLRELGLLNPNDLAQRASNPSGFTLVELLTVIAIVGVLVALLIPAVQAAREATRRAECKNHLKQISLAMLVHESAHGHLPTGGWGFRMVGDAGSGYGRKQPGGWAYNILEYIEQGPRRDLGGPILKELKRLRPVLEEQFVEMNELVTTPIPMWMCPSRRPAIAYPFVNQSIPFLAFNAPECRSGIPRAPTCYVARGDYRANAGNVNRREEPGSVFMRSWFSDGARQTGVVYQCSRVSFQMITDGASKTALIGEKSLNPADYGTGLHSSDDQCVYTGHDQDNQGYTANGADRMPPVQDGTTTKDRTRWRFGGPHTYGMHMALCDGAVETISYNVDQDTFALLGGRNDQVDAP</sequence>